<reference evidence="1 2" key="1">
    <citation type="submission" date="2017-10" db="EMBL/GenBank/DDBJ databases">
        <title>Sphingobium yanoikuyae S72.</title>
        <authorList>
            <person name="Sanchez E."/>
            <person name="Bustos P."/>
            <person name="Mendoza P."/>
            <person name="Guo X."/>
            <person name="Mendoza A."/>
        </authorList>
    </citation>
    <scope>NUCLEOTIDE SEQUENCE [LARGE SCALE GENOMIC DNA]</scope>
    <source>
        <strain evidence="1 2">S72</strain>
    </source>
</reference>
<dbReference type="EMBL" id="CP023741">
    <property type="protein sequence ID" value="ATI81152.1"/>
    <property type="molecule type" value="Genomic_DNA"/>
</dbReference>
<sequence length="287" mass="32129">MKQNSFYSVNLGDNAQTIAARSILERLGVPASEIARVDRDTLPHYSGPSVALIMNGVFYERNFPVPPSITPIFVGFCTKSTELVAQHRDWFIQHGPVGCRDFATAALMREAGIDAFVTGCITMTLPRREQPPRRRRFLVVHGSGSGLLPPAVLKHIPARLMDRAEFIYHRLPSNEIPLSTASRAWIENYEQHLLHRYRDEAALVLTPLLHVASPCLGMGVPVIVCRRDRDSRFGFLESLMPIHTPDDADKIRWNIGATDIGTAAETLIETLTNAIARIKQGWDKELR</sequence>
<accession>A0A291N1D3</accession>
<dbReference type="KEGG" id="sya:A6768_14945"/>
<dbReference type="Proteomes" id="UP000219422">
    <property type="component" value="Chromosome"/>
</dbReference>
<evidence type="ECO:0000313" key="2">
    <source>
        <dbReference type="Proteomes" id="UP000219422"/>
    </source>
</evidence>
<evidence type="ECO:0008006" key="3">
    <source>
        <dbReference type="Google" id="ProtNLM"/>
    </source>
</evidence>
<proteinExistence type="predicted"/>
<protein>
    <recommendedName>
        <fullName evidence="3">Polysaccharide pyruvyl transferase domain-containing protein</fullName>
    </recommendedName>
</protein>
<gene>
    <name evidence="1" type="ORF">A6768_14945</name>
</gene>
<dbReference type="AlphaFoldDB" id="A0A291N1D3"/>
<organism evidence="1 2">
    <name type="scientific">Sphingobium yanoikuyae</name>
    <name type="common">Sphingomonas yanoikuyae</name>
    <dbReference type="NCBI Taxonomy" id="13690"/>
    <lineage>
        <taxon>Bacteria</taxon>
        <taxon>Pseudomonadati</taxon>
        <taxon>Pseudomonadota</taxon>
        <taxon>Alphaproteobacteria</taxon>
        <taxon>Sphingomonadales</taxon>
        <taxon>Sphingomonadaceae</taxon>
        <taxon>Sphingobium</taxon>
    </lineage>
</organism>
<evidence type="ECO:0000313" key="1">
    <source>
        <dbReference type="EMBL" id="ATI81152.1"/>
    </source>
</evidence>
<name>A0A291N1D3_SPHYA</name>